<evidence type="ECO:0000256" key="11">
    <source>
        <dbReference type="ARBA" id="ARBA00022989"/>
    </source>
</evidence>
<keyword evidence="8 15" id="KW-0378">Hydrolase</keyword>
<dbReference type="GO" id="GO:0006508">
    <property type="term" value="P:proteolysis"/>
    <property type="evidence" value="ECO:0007669"/>
    <property type="project" value="UniProtKB-KW"/>
</dbReference>
<keyword evidence="19" id="KW-1185">Reference proteome</keyword>
<organism evidence="18 19">
    <name type="scientific">Thermalbibacter longus</name>
    <dbReference type="NCBI Taxonomy" id="2951981"/>
    <lineage>
        <taxon>Bacteria</taxon>
        <taxon>Pseudomonadati</taxon>
        <taxon>Thermomicrobiota</taxon>
        <taxon>Thermomicrobia</taxon>
        <taxon>Thermomicrobiales</taxon>
        <taxon>Thermomicrobiaceae</taxon>
        <taxon>Thermalbibacter</taxon>
    </lineage>
</organism>
<name>A0AA42BAW5_9BACT</name>
<dbReference type="SMART" id="SM00382">
    <property type="entry name" value="AAA"/>
    <property type="match status" value="1"/>
</dbReference>
<comment type="similarity">
    <text evidence="16">Belongs to the AAA ATPase family.</text>
</comment>
<feature type="binding site" evidence="15">
    <location>
        <position position="473"/>
    </location>
    <ligand>
        <name>Zn(2+)</name>
        <dbReference type="ChEBI" id="CHEBI:29105"/>
        <note>catalytic</note>
    </ligand>
</feature>
<dbReference type="InterPro" id="IPR037219">
    <property type="entry name" value="Peptidase_M41-like"/>
</dbReference>
<proteinExistence type="inferred from homology"/>
<reference evidence="18" key="1">
    <citation type="submission" date="2022-06" db="EMBL/GenBank/DDBJ databases">
        <title>CFH 74404 Thermomicrobiaceae sp.</title>
        <authorList>
            <person name="Ming H."/>
            <person name="Li W.-J."/>
            <person name="Zhao Z."/>
        </authorList>
    </citation>
    <scope>NUCLEOTIDE SEQUENCE</scope>
    <source>
        <strain evidence="18">CFH 74404</strain>
    </source>
</reference>
<dbReference type="FunFam" id="1.10.8.60:FF:000001">
    <property type="entry name" value="ATP-dependent zinc metalloprotease FtsH"/>
    <property type="match status" value="1"/>
</dbReference>
<evidence type="ECO:0000256" key="5">
    <source>
        <dbReference type="ARBA" id="ARBA00022692"/>
    </source>
</evidence>
<keyword evidence="4 15" id="KW-0645">Protease</keyword>
<feature type="binding site" evidence="15">
    <location>
        <position position="469"/>
    </location>
    <ligand>
        <name>Zn(2+)</name>
        <dbReference type="ChEBI" id="CHEBI:29105"/>
        <note>catalytic</note>
    </ligand>
</feature>
<evidence type="ECO:0000313" key="19">
    <source>
        <dbReference type="Proteomes" id="UP001165306"/>
    </source>
</evidence>
<feature type="transmembrane region" description="Helical" evidence="15">
    <location>
        <begin position="32"/>
        <end position="51"/>
    </location>
</feature>
<dbReference type="GO" id="GO:0030163">
    <property type="term" value="P:protein catabolic process"/>
    <property type="evidence" value="ECO:0007669"/>
    <property type="project" value="UniProtKB-UniRule"/>
</dbReference>
<comment type="cofactor">
    <cofactor evidence="15">
        <name>Zn(2+)</name>
        <dbReference type="ChEBI" id="CHEBI:29105"/>
    </cofactor>
    <text evidence="15">Binds 1 zinc ion per subunit.</text>
</comment>
<feature type="domain" description="AAA+ ATPase" evidence="17">
    <location>
        <begin position="240"/>
        <end position="379"/>
    </location>
</feature>
<keyword evidence="3 15" id="KW-1003">Cell membrane</keyword>
<keyword evidence="12 15" id="KW-0482">Metalloprotease</keyword>
<keyword evidence="13 15" id="KW-0472">Membrane</keyword>
<dbReference type="InterPro" id="IPR011546">
    <property type="entry name" value="Pept_M41_FtsH_extracell"/>
</dbReference>
<keyword evidence="6 15" id="KW-0479">Metal-binding</keyword>
<feature type="active site" evidence="15">
    <location>
        <position position="470"/>
    </location>
</feature>
<comment type="subunit">
    <text evidence="15">Homohexamer.</text>
</comment>
<evidence type="ECO:0000256" key="12">
    <source>
        <dbReference type="ARBA" id="ARBA00023049"/>
    </source>
</evidence>
<evidence type="ECO:0000256" key="16">
    <source>
        <dbReference type="RuleBase" id="RU003651"/>
    </source>
</evidence>
<dbReference type="GO" id="GO:0005886">
    <property type="term" value="C:plasma membrane"/>
    <property type="evidence" value="ECO:0007669"/>
    <property type="project" value="UniProtKB-SubCell"/>
</dbReference>
<dbReference type="Pfam" id="PF06480">
    <property type="entry name" value="FtsH_ext"/>
    <property type="match status" value="1"/>
</dbReference>
<comment type="similarity">
    <text evidence="14 15">In the central section; belongs to the AAA ATPase family.</text>
</comment>
<dbReference type="HAMAP" id="MF_01458">
    <property type="entry name" value="FtsH"/>
    <property type="match status" value="1"/>
</dbReference>
<dbReference type="Gene3D" id="1.20.58.760">
    <property type="entry name" value="Peptidase M41"/>
    <property type="match status" value="1"/>
</dbReference>
<sequence length="663" mass="72877">MADNERNRRDRDPDTRRPFGFRTVRRLLSSRYGLLWLILALVVFWNVYAFLRPRVEEQPTIPYSTFVEAVEQGLVQEATISNQTVQGRFTQPVRIVEGQLIQPGEPLPPGVDERSGTMVTRFRTNLAENTQPQVIELLQANGVHPINVEPGGGSALPSLLLGFLPFLILLGLLVLLGRNLSRGQQNVFSFGRSRARVYDVERPRVTFADVAGEEEAKAELTQVVDFLRNPAKYHRIGARLPRGVLLIGPPGTGKTLLARAVAGEAGVPFFSVSASEFVEMFVGVGASRVRDLFERAKAQAPSIIFIDELDAVGRQRFAGLGVGNDEREQTLNQLLVEMDGFEAHHDVVVIAATNRPDVLDPALLRPGRFDRQVTVGLPDRRGRLAILRIHARGIPVAPDVDFDSLAAATPGFSGADLANLVNEAALVAARRGKEIVDRADFEEALDKILLGTTRSMLMSEEERRVVAYHEAGHAVVAYFTPGSDPLRKISIVPRGRSLGVTVQTPEEDRFNYTKSQLFGRLAVLLGGRAAEELVFHEVSTGAQNDLKEATQLARRMVGLWGMSEEIGPLYLGLGEQHVFLGREIAQDHQIAETTLDRVDAAVQRILNSAKEQAQAILIEHRHELDRLADLLVIEETVGPEKIREVLGEVPARTPTGAAAGADE</sequence>
<dbReference type="FunFam" id="3.40.50.300:FF:000001">
    <property type="entry name" value="ATP-dependent zinc metalloprotease FtsH"/>
    <property type="match status" value="1"/>
</dbReference>
<comment type="subcellular location">
    <subcellularLocation>
        <location evidence="15">Cell membrane</location>
        <topology evidence="15">Multi-pass membrane protein</topology>
        <orientation evidence="15">Cytoplasmic side</orientation>
    </subcellularLocation>
    <subcellularLocation>
        <location evidence="1">Membrane</location>
    </subcellularLocation>
</comment>
<comment type="function">
    <text evidence="15">Acts as a processive, ATP-dependent zinc metallopeptidase for both cytoplasmic and membrane proteins. Plays a role in the quality control of integral membrane proteins.</text>
</comment>
<evidence type="ECO:0000256" key="8">
    <source>
        <dbReference type="ARBA" id="ARBA00022801"/>
    </source>
</evidence>
<evidence type="ECO:0000256" key="1">
    <source>
        <dbReference type="ARBA" id="ARBA00004370"/>
    </source>
</evidence>
<evidence type="ECO:0000256" key="2">
    <source>
        <dbReference type="ARBA" id="ARBA00010044"/>
    </source>
</evidence>
<feature type="binding site" evidence="15">
    <location>
        <position position="545"/>
    </location>
    <ligand>
        <name>Zn(2+)</name>
        <dbReference type="ChEBI" id="CHEBI:29105"/>
        <note>catalytic</note>
    </ligand>
</feature>
<dbReference type="Gene3D" id="3.30.720.210">
    <property type="match status" value="1"/>
</dbReference>
<evidence type="ECO:0000256" key="9">
    <source>
        <dbReference type="ARBA" id="ARBA00022833"/>
    </source>
</evidence>
<dbReference type="SUPFAM" id="SSF52540">
    <property type="entry name" value="P-loop containing nucleoside triphosphate hydrolases"/>
    <property type="match status" value="1"/>
</dbReference>
<dbReference type="InterPro" id="IPR027417">
    <property type="entry name" value="P-loop_NTPase"/>
</dbReference>
<dbReference type="InterPro" id="IPR005936">
    <property type="entry name" value="FtsH"/>
</dbReference>
<keyword evidence="9 15" id="KW-0862">Zinc</keyword>
<comment type="similarity">
    <text evidence="2 15">In the C-terminal section; belongs to the peptidase M41 family.</text>
</comment>
<evidence type="ECO:0000256" key="10">
    <source>
        <dbReference type="ARBA" id="ARBA00022840"/>
    </source>
</evidence>
<dbReference type="InterPro" id="IPR003593">
    <property type="entry name" value="AAA+_ATPase"/>
</dbReference>
<dbReference type="Proteomes" id="UP001165306">
    <property type="component" value="Unassembled WGS sequence"/>
</dbReference>
<evidence type="ECO:0000256" key="7">
    <source>
        <dbReference type="ARBA" id="ARBA00022741"/>
    </source>
</evidence>
<dbReference type="GO" id="GO:0008270">
    <property type="term" value="F:zinc ion binding"/>
    <property type="evidence" value="ECO:0007669"/>
    <property type="project" value="UniProtKB-UniRule"/>
</dbReference>
<evidence type="ECO:0000256" key="15">
    <source>
        <dbReference type="HAMAP-Rule" id="MF_01458"/>
    </source>
</evidence>
<dbReference type="Pfam" id="PF01434">
    <property type="entry name" value="Peptidase_M41"/>
    <property type="match status" value="1"/>
</dbReference>
<dbReference type="GO" id="GO:0004176">
    <property type="term" value="F:ATP-dependent peptidase activity"/>
    <property type="evidence" value="ECO:0007669"/>
    <property type="project" value="InterPro"/>
</dbReference>
<dbReference type="GO" id="GO:0016887">
    <property type="term" value="F:ATP hydrolysis activity"/>
    <property type="evidence" value="ECO:0007669"/>
    <property type="project" value="UniProtKB-UniRule"/>
</dbReference>
<dbReference type="Gene3D" id="3.40.50.300">
    <property type="entry name" value="P-loop containing nucleotide triphosphate hydrolases"/>
    <property type="match status" value="1"/>
</dbReference>
<keyword evidence="7 15" id="KW-0547">Nucleotide-binding</keyword>
<dbReference type="PANTHER" id="PTHR23076">
    <property type="entry name" value="METALLOPROTEASE M41 FTSH"/>
    <property type="match status" value="1"/>
</dbReference>
<comment type="caution">
    <text evidence="18">The sequence shown here is derived from an EMBL/GenBank/DDBJ whole genome shotgun (WGS) entry which is preliminary data.</text>
</comment>
<keyword evidence="10 15" id="KW-0067">ATP-binding</keyword>
<evidence type="ECO:0000259" key="17">
    <source>
        <dbReference type="SMART" id="SM00382"/>
    </source>
</evidence>
<evidence type="ECO:0000256" key="13">
    <source>
        <dbReference type="ARBA" id="ARBA00023136"/>
    </source>
</evidence>
<gene>
    <name evidence="15 18" type="primary">ftsH</name>
    <name evidence="18" type="ORF">NET02_14200</name>
</gene>
<dbReference type="PANTHER" id="PTHR23076:SF97">
    <property type="entry name" value="ATP-DEPENDENT ZINC METALLOPROTEASE YME1L1"/>
    <property type="match status" value="1"/>
</dbReference>
<dbReference type="GO" id="GO:0005524">
    <property type="term" value="F:ATP binding"/>
    <property type="evidence" value="ECO:0007669"/>
    <property type="project" value="UniProtKB-UniRule"/>
</dbReference>
<dbReference type="GO" id="GO:0004222">
    <property type="term" value="F:metalloendopeptidase activity"/>
    <property type="evidence" value="ECO:0007669"/>
    <property type="project" value="InterPro"/>
</dbReference>
<evidence type="ECO:0000256" key="4">
    <source>
        <dbReference type="ARBA" id="ARBA00022670"/>
    </source>
</evidence>
<dbReference type="InterPro" id="IPR041569">
    <property type="entry name" value="AAA_lid_3"/>
</dbReference>
<dbReference type="Pfam" id="PF17862">
    <property type="entry name" value="AAA_lid_3"/>
    <property type="match status" value="1"/>
</dbReference>
<dbReference type="CDD" id="cd19501">
    <property type="entry name" value="RecA-like_FtsH"/>
    <property type="match status" value="1"/>
</dbReference>
<dbReference type="FunFam" id="1.20.58.760:FF:000001">
    <property type="entry name" value="ATP-dependent zinc metalloprotease FtsH"/>
    <property type="match status" value="1"/>
</dbReference>
<dbReference type="InterPro" id="IPR003960">
    <property type="entry name" value="ATPase_AAA_CS"/>
</dbReference>
<feature type="transmembrane region" description="Helical" evidence="15">
    <location>
        <begin position="155"/>
        <end position="176"/>
    </location>
</feature>
<dbReference type="NCBIfam" id="TIGR01241">
    <property type="entry name" value="FtsH_fam"/>
    <property type="match status" value="1"/>
</dbReference>
<dbReference type="InterPro" id="IPR000642">
    <property type="entry name" value="Peptidase_M41"/>
</dbReference>
<dbReference type="Pfam" id="PF00004">
    <property type="entry name" value="AAA"/>
    <property type="match status" value="1"/>
</dbReference>
<evidence type="ECO:0000256" key="3">
    <source>
        <dbReference type="ARBA" id="ARBA00022475"/>
    </source>
</evidence>
<accession>A0AA42BAW5</accession>
<dbReference type="EMBL" id="JAMSLR010000013">
    <property type="protein sequence ID" value="MCM8750301.1"/>
    <property type="molecule type" value="Genomic_DNA"/>
</dbReference>
<dbReference type="EC" id="3.4.24.-" evidence="15"/>
<evidence type="ECO:0000313" key="18">
    <source>
        <dbReference type="EMBL" id="MCM8750301.1"/>
    </source>
</evidence>
<dbReference type="RefSeq" id="WP_284058090.1">
    <property type="nucleotide sequence ID" value="NZ_JAMSLR010000013.1"/>
</dbReference>
<feature type="binding site" evidence="15">
    <location>
        <begin position="248"/>
        <end position="255"/>
    </location>
    <ligand>
        <name>ATP</name>
        <dbReference type="ChEBI" id="CHEBI:30616"/>
    </ligand>
</feature>
<dbReference type="InterPro" id="IPR003959">
    <property type="entry name" value="ATPase_AAA_core"/>
</dbReference>
<dbReference type="PROSITE" id="PS00674">
    <property type="entry name" value="AAA"/>
    <property type="match status" value="1"/>
</dbReference>
<keyword evidence="11 15" id="KW-1133">Transmembrane helix</keyword>
<evidence type="ECO:0000256" key="6">
    <source>
        <dbReference type="ARBA" id="ARBA00022723"/>
    </source>
</evidence>
<dbReference type="SUPFAM" id="SSF140990">
    <property type="entry name" value="FtsH protease domain-like"/>
    <property type="match status" value="1"/>
</dbReference>
<protein>
    <recommendedName>
        <fullName evidence="15">ATP-dependent zinc metalloprotease FtsH</fullName>
        <ecNumber evidence="15">3.4.24.-</ecNumber>
    </recommendedName>
</protein>
<evidence type="ECO:0000256" key="14">
    <source>
        <dbReference type="ARBA" id="ARBA00061570"/>
    </source>
</evidence>
<dbReference type="Gene3D" id="1.10.8.60">
    <property type="match status" value="1"/>
</dbReference>
<keyword evidence="5 15" id="KW-0812">Transmembrane</keyword>
<dbReference type="AlphaFoldDB" id="A0AA42BAW5"/>